<dbReference type="OrthoDB" id="4036304at2759"/>
<protein>
    <recommendedName>
        <fullName evidence="3 6">Topoisomerase I damage affected protein 11</fullName>
    </recommendedName>
</protein>
<evidence type="ECO:0000313" key="8">
    <source>
        <dbReference type="EMBL" id="SCV02283.1"/>
    </source>
</evidence>
<evidence type="ECO:0000256" key="6">
    <source>
        <dbReference type="RuleBase" id="RU362140"/>
    </source>
</evidence>
<organism evidence="8 9">
    <name type="scientific">Lachancea nothofagi CBS 11611</name>
    <dbReference type="NCBI Taxonomy" id="1266666"/>
    <lineage>
        <taxon>Eukaryota</taxon>
        <taxon>Fungi</taxon>
        <taxon>Dikarya</taxon>
        <taxon>Ascomycota</taxon>
        <taxon>Saccharomycotina</taxon>
        <taxon>Saccharomycetes</taxon>
        <taxon>Saccharomycetales</taxon>
        <taxon>Saccharomycetaceae</taxon>
        <taxon>Lachancea</taxon>
    </lineage>
</organism>
<comment type="similarity">
    <text evidence="2 6">Belongs to the TDA11 family.</text>
</comment>
<feature type="coiled-coil region" evidence="6">
    <location>
        <begin position="147"/>
        <end position="195"/>
    </location>
</feature>
<feature type="compositionally biased region" description="Polar residues" evidence="7">
    <location>
        <begin position="18"/>
        <end position="32"/>
    </location>
</feature>
<evidence type="ECO:0000256" key="3">
    <source>
        <dbReference type="ARBA" id="ARBA00014140"/>
    </source>
</evidence>
<comment type="subcellular location">
    <subcellularLocation>
        <location evidence="1 6">Cytoplasm</location>
    </subcellularLocation>
</comment>
<feature type="compositionally biased region" description="Low complexity" evidence="7">
    <location>
        <begin position="123"/>
        <end position="137"/>
    </location>
</feature>
<evidence type="ECO:0000256" key="5">
    <source>
        <dbReference type="ARBA" id="ARBA00023054"/>
    </source>
</evidence>
<evidence type="ECO:0000313" key="9">
    <source>
        <dbReference type="Proteomes" id="UP000189911"/>
    </source>
</evidence>
<proteinExistence type="inferred from homology"/>
<gene>
    <name evidence="6" type="primary">TDA11</name>
    <name evidence="8" type="ORF">LANO_0F16490G</name>
</gene>
<feature type="region of interest" description="Disordered" evidence="7">
    <location>
        <begin position="312"/>
        <end position="349"/>
    </location>
</feature>
<feature type="region of interest" description="Disordered" evidence="7">
    <location>
        <begin position="18"/>
        <end position="145"/>
    </location>
</feature>
<feature type="region of interest" description="Disordered" evidence="7">
    <location>
        <begin position="205"/>
        <end position="240"/>
    </location>
</feature>
<name>A0A1G4KD07_9SACH</name>
<evidence type="ECO:0000256" key="4">
    <source>
        <dbReference type="ARBA" id="ARBA00022490"/>
    </source>
</evidence>
<evidence type="ECO:0000256" key="1">
    <source>
        <dbReference type="ARBA" id="ARBA00004496"/>
    </source>
</evidence>
<reference evidence="9" key="1">
    <citation type="submission" date="2016-03" db="EMBL/GenBank/DDBJ databases">
        <authorList>
            <person name="Devillers Hugo."/>
        </authorList>
    </citation>
    <scope>NUCLEOTIDE SEQUENCE [LARGE SCALE GENOMIC DNA]</scope>
</reference>
<feature type="compositionally biased region" description="Polar residues" evidence="7">
    <location>
        <begin position="214"/>
        <end position="228"/>
    </location>
</feature>
<keyword evidence="5 6" id="KW-0175">Coiled coil</keyword>
<dbReference type="Proteomes" id="UP000189911">
    <property type="component" value="Chromosome F"/>
</dbReference>
<feature type="compositionally biased region" description="Polar residues" evidence="7">
    <location>
        <begin position="333"/>
        <end position="344"/>
    </location>
</feature>
<dbReference type="Pfam" id="PF17084">
    <property type="entry name" value="TDA11"/>
    <property type="match status" value="2"/>
</dbReference>
<feature type="compositionally biased region" description="Basic and acidic residues" evidence="7">
    <location>
        <begin position="321"/>
        <end position="332"/>
    </location>
</feature>
<dbReference type="GO" id="GO:0005737">
    <property type="term" value="C:cytoplasm"/>
    <property type="evidence" value="ECO:0007669"/>
    <property type="project" value="UniProtKB-SubCell"/>
</dbReference>
<evidence type="ECO:0000256" key="7">
    <source>
        <dbReference type="SAM" id="MobiDB-lite"/>
    </source>
</evidence>
<sequence length="361" mass="40715">MSKVDEFIEANDREANLDTSFTLKSDNSNTETAAEEPSTRSIVVDTPHAVKSFKVQPQVSPASPSNQQHPLRDTPTHSPANAKLGRSNTMKRLSLIQPIISQDSTPKEHRTAQPGHLHRQRSKSIVSGHSRSSSSASEQPVEPKKDVNTLLQQLANKELELLETKHKIEELKKSLHQEETQLRSQTHQLHDLKTQVEVTLNNGIDEHKHGGGLQSLQMYTQPSSNSSLPDAKRTPSKRESVWSKPLTLFNQFDQLIQHELEKKLNWDEYTSPEKAQPMASEQVTPKPADDVLGNVSSSLWNFVSDVRTGLMGINEEPEEEDKVRHTQHRKQDQQQVKSETNQLKFTGKEVELKEFNGKKSS</sequence>
<keyword evidence="9" id="KW-1185">Reference proteome</keyword>
<keyword evidence="4 6" id="KW-0963">Cytoplasm</keyword>
<dbReference type="EMBL" id="LT598452">
    <property type="protein sequence ID" value="SCV02283.1"/>
    <property type="molecule type" value="Genomic_DNA"/>
</dbReference>
<feature type="compositionally biased region" description="Basic and acidic residues" evidence="7">
    <location>
        <begin position="230"/>
        <end position="240"/>
    </location>
</feature>
<dbReference type="AlphaFoldDB" id="A0A1G4KD07"/>
<accession>A0A1G4KD07</accession>
<evidence type="ECO:0000256" key="2">
    <source>
        <dbReference type="ARBA" id="ARBA00008382"/>
    </source>
</evidence>
<dbReference type="InterPro" id="IPR031388">
    <property type="entry name" value="Tda11"/>
</dbReference>
<feature type="compositionally biased region" description="Polar residues" evidence="7">
    <location>
        <begin position="55"/>
        <end position="69"/>
    </location>
</feature>